<sequence>MIVIMGATGATGNALLRRLAGSGVPCRALSREPDQLREKAFALAGVDVRHADATDADSLRAAFSGATQLFLTMVNRPDQVELETRAIDIAAECGIGHVVKLSAPTAAPDSPVAIARWHFAIEEVLRNSGMAHTILRPYAFMQKLLSLAPSIAAHRVISGTLGAAACNFIDCRDIADVAAAALTRREIAGGTYTLTGSRTYSYAQLAGQLTGLLGVPIRYVDLSPSDFRAELVERSGLPDWLADHIVEIQQLAVAQPERPTDTVARVLGRPPRTLESFLSEHLDAFTQPAAVRR</sequence>
<dbReference type="InterPro" id="IPR036291">
    <property type="entry name" value="NAD(P)-bd_dom_sf"/>
</dbReference>
<gene>
    <name evidence="2" type="ORF">D7D52_07970</name>
</gene>
<dbReference type="InterPro" id="IPR008030">
    <property type="entry name" value="NmrA-like"/>
</dbReference>
<organism evidence="2 3">
    <name type="scientific">Nocardia yunnanensis</name>
    <dbReference type="NCBI Taxonomy" id="2382165"/>
    <lineage>
        <taxon>Bacteria</taxon>
        <taxon>Bacillati</taxon>
        <taxon>Actinomycetota</taxon>
        <taxon>Actinomycetes</taxon>
        <taxon>Mycobacteriales</taxon>
        <taxon>Nocardiaceae</taxon>
        <taxon>Nocardia</taxon>
    </lineage>
</organism>
<evidence type="ECO:0000259" key="1">
    <source>
        <dbReference type="Pfam" id="PF05368"/>
    </source>
</evidence>
<dbReference type="PANTHER" id="PTHR43162:SF1">
    <property type="entry name" value="PRESTALK A DIFFERENTIATION PROTEIN A"/>
    <property type="match status" value="1"/>
</dbReference>
<dbReference type="Proteomes" id="UP000267164">
    <property type="component" value="Chromosome"/>
</dbReference>
<name>A0A386Z861_9NOCA</name>
<reference evidence="2 3" key="1">
    <citation type="submission" date="2018-09" db="EMBL/GenBank/DDBJ databases">
        <title>Nocardia yunnanensis sp. nov., an actinomycete isolated from a soil sample.</title>
        <authorList>
            <person name="Zhang J."/>
        </authorList>
    </citation>
    <scope>NUCLEOTIDE SEQUENCE [LARGE SCALE GENOMIC DNA]</scope>
    <source>
        <strain evidence="2 3">CFHS0054</strain>
    </source>
</reference>
<dbReference type="OrthoDB" id="3510772at2"/>
<dbReference type="Gene3D" id="3.90.25.10">
    <property type="entry name" value="UDP-galactose 4-epimerase, domain 1"/>
    <property type="match status" value="1"/>
</dbReference>
<dbReference type="InterPro" id="IPR051604">
    <property type="entry name" value="Ergot_Alk_Oxidoreductase"/>
</dbReference>
<keyword evidence="3" id="KW-1185">Reference proteome</keyword>
<dbReference type="SUPFAM" id="SSF51735">
    <property type="entry name" value="NAD(P)-binding Rossmann-fold domains"/>
    <property type="match status" value="1"/>
</dbReference>
<evidence type="ECO:0000313" key="2">
    <source>
        <dbReference type="EMBL" id="AYF73810.1"/>
    </source>
</evidence>
<dbReference type="EMBL" id="CP032568">
    <property type="protein sequence ID" value="AYF73810.1"/>
    <property type="molecule type" value="Genomic_DNA"/>
</dbReference>
<dbReference type="Gene3D" id="3.40.50.720">
    <property type="entry name" value="NAD(P)-binding Rossmann-like Domain"/>
    <property type="match status" value="1"/>
</dbReference>
<dbReference type="KEGG" id="nyu:D7D52_07970"/>
<dbReference type="AlphaFoldDB" id="A0A386Z861"/>
<dbReference type="PANTHER" id="PTHR43162">
    <property type="match status" value="1"/>
</dbReference>
<proteinExistence type="predicted"/>
<dbReference type="Pfam" id="PF05368">
    <property type="entry name" value="NmrA"/>
    <property type="match status" value="1"/>
</dbReference>
<evidence type="ECO:0000313" key="3">
    <source>
        <dbReference type="Proteomes" id="UP000267164"/>
    </source>
</evidence>
<dbReference type="RefSeq" id="WP_120735736.1">
    <property type="nucleotide sequence ID" value="NZ_CP032568.1"/>
</dbReference>
<feature type="domain" description="NmrA-like" evidence="1">
    <location>
        <begin position="2"/>
        <end position="251"/>
    </location>
</feature>
<accession>A0A386Z861</accession>
<protein>
    <submittedName>
        <fullName evidence="2">SDR family NAD(P)-dependent oxidoreductase</fullName>
    </submittedName>
</protein>